<reference evidence="6" key="2">
    <citation type="submission" date="2020-09" db="EMBL/GenBank/DDBJ databases">
        <authorList>
            <person name="Kikuchi T."/>
        </authorList>
    </citation>
    <scope>NUCLEOTIDE SEQUENCE</scope>
    <source>
        <strain evidence="6">Ka4C1</strain>
    </source>
</reference>
<name>A0A1I7RJ16_BURXY</name>
<dbReference type="PANTHER" id="PTHR11005">
    <property type="entry name" value="LYSOSOMAL ACID LIPASE-RELATED"/>
    <property type="match status" value="1"/>
</dbReference>
<dbReference type="GO" id="GO:0016042">
    <property type="term" value="P:lipid catabolic process"/>
    <property type="evidence" value="ECO:0007669"/>
    <property type="project" value="UniProtKB-KW"/>
</dbReference>
<feature type="signal peptide" evidence="4">
    <location>
        <begin position="1"/>
        <end position="19"/>
    </location>
</feature>
<evidence type="ECO:0000313" key="7">
    <source>
        <dbReference type="Proteomes" id="UP000095284"/>
    </source>
</evidence>
<dbReference type="EMBL" id="CAJFDI010000004">
    <property type="protein sequence ID" value="CAD5228631.1"/>
    <property type="molecule type" value="Genomic_DNA"/>
</dbReference>
<dbReference type="EMBL" id="CAJFCV020000004">
    <property type="protein sequence ID" value="CAG9119253.1"/>
    <property type="molecule type" value="Genomic_DNA"/>
</dbReference>
<keyword evidence="2" id="KW-0443">Lipid metabolism</keyword>
<dbReference type="Proteomes" id="UP000659654">
    <property type="component" value="Unassembled WGS sequence"/>
</dbReference>
<gene>
    <name evidence="6" type="ORF">BXYJ_LOCUS10541</name>
</gene>
<keyword evidence="2" id="KW-0442">Lipid degradation</keyword>
<dbReference type="InterPro" id="IPR025483">
    <property type="entry name" value="Lipase_euk"/>
</dbReference>
<feature type="chain" id="PRO_5035359108" description="Lipase" evidence="4">
    <location>
        <begin position="20"/>
        <end position="404"/>
    </location>
</feature>
<dbReference type="InterPro" id="IPR029058">
    <property type="entry name" value="AB_hydrolase_fold"/>
</dbReference>
<sequence length="404" mass="46424">MWWLVPVLIFTSTLCVCHGSEPLPEEGLRTEKLIELWGYPVEKHWVKTEDGYIIEIQRIPHGKNDKSLRKDRPAILLFHGLLESSASYVFNLPHQSPGFVFADNGFDVWLGNVRGNTYGKNHTTLSVKDSEFWQFSWPDHAHKDLPAIFDKVTEVTGQKQIYYVAHSQANLILFAHLSECPEFANRIRRHFALAPVYTVKHIKGLLQIMARTVYPNFKFAKKLLGDHEFMANNVFFKKFSHYICDTTLGQAVICDSLIGMVAGPNSKQLNHTRLSVYTSHTPDGTSSQNFLHWLQTVYRGVMERYDYRDVNTNVKHYNQKSPPRYDISKISGLKTHMFSSKADWLADPADTENLLKTLPQGVILSHTIFEHFSHVDFLWGQNVTQDITLPIINLIERLDGVKLQ</sequence>
<proteinExistence type="inferred from homology"/>
<feature type="domain" description="Partial AB-hydrolase lipase" evidence="5">
    <location>
        <begin position="31"/>
        <end position="91"/>
    </location>
</feature>
<dbReference type="InterPro" id="IPR006693">
    <property type="entry name" value="AB_hydrolase_lipase"/>
</dbReference>
<keyword evidence="2" id="KW-0378">Hydrolase</keyword>
<evidence type="ECO:0000256" key="1">
    <source>
        <dbReference type="ARBA" id="ARBA00010701"/>
    </source>
</evidence>
<accession>A0A1I7RJ16</accession>
<keyword evidence="8" id="KW-1185">Reference proteome</keyword>
<dbReference type="AlphaFoldDB" id="A0A1I7RJ16"/>
<dbReference type="OrthoDB" id="9974421at2759"/>
<evidence type="ECO:0000256" key="2">
    <source>
        <dbReference type="PIRNR" id="PIRNR000862"/>
    </source>
</evidence>
<evidence type="ECO:0000259" key="5">
    <source>
        <dbReference type="Pfam" id="PF04083"/>
    </source>
</evidence>
<evidence type="ECO:0000256" key="3">
    <source>
        <dbReference type="PIRSR" id="PIRSR000862-1"/>
    </source>
</evidence>
<organism evidence="7 9">
    <name type="scientific">Bursaphelenchus xylophilus</name>
    <name type="common">Pinewood nematode worm</name>
    <name type="synonym">Aphelenchoides xylophilus</name>
    <dbReference type="NCBI Taxonomy" id="6326"/>
    <lineage>
        <taxon>Eukaryota</taxon>
        <taxon>Metazoa</taxon>
        <taxon>Ecdysozoa</taxon>
        <taxon>Nematoda</taxon>
        <taxon>Chromadorea</taxon>
        <taxon>Rhabditida</taxon>
        <taxon>Tylenchina</taxon>
        <taxon>Tylenchomorpha</taxon>
        <taxon>Aphelenchoidea</taxon>
        <taxon>Aphelenchoididae</taxon>
        <taxon>Bursaphelenchus</taxon>
    </lineage>
</organism>
<dbReference type="WBParaSite" id="BXY_0069800.1">
    <property type="protein sequence ID" value="BXY_0069800.1"/>
    <property type="gene ID" value="BXY_0069800"/>
</dbReference>
<dbReference type="eggNOG" id="KOG2624">
    <property type="taxonomic scope" value="Eukaryota"/>
</dbReference>
<feature type="active site" description="Nucleophile" evidence="3">
    <location>
        <position position="167"/>
    </location>
</feature>
<feature type="active site" description="Charge relay system" evidence="3">
    <location>
        <position position="343"/>
    </location>
</feature>
<evidence type="ECO:0000313" key="8">
    <source>
        <dbReference type="Proteomes" id="UP000659654"/>
    </source>
</evidence>
<comment type="similarity">
    <text evidence="1 2">Belongs to the AB hydrolase superfamily. Lipase family.</text>
</comment>
<dbReference type="Proteomes" id="UP000582659">
    <property type="component" value="Unassembled WGS sequence"/>
</dbReference>
<dbReference type="SUPFAM" id="SSF53474">
    <property type="entry name" value="alpha/beta-Hydrolases"/>
    <property type="match status" value="1"/>
</dbReference>
<keyword evidence="4" id="KW-0732">Signal</keyword>
<dbReference type="FunFam" id="3.40.50.1820:FF:000179">
    <property type="entry name" value="Lipase"/>
    <property type="match status" value="1"/>
</dbReference>
<feature type="active site" description="Charge relay system" evidence="3">
    <location>
        <position position="374"/>
    </location>
</feature>
<evidence type="ECO:0000256" key="4">
    <source>
        <dbReference type="SAM" id="SignalP"/>
    </source>
</evidence>
<dbReference type="Pfam" id="PF04083">
    <property type="entry name" value="Abhydro_lipase"/>
    <property type="match status" value="1"/>
</dbReference>
<evidence type="ECO:0000313" key="6">
    <source>
        <dbReference type="EMBL" id="CAD5228631.1"/>
    </source>
</evidence>
<evidence type="ECO:0000313" key="9">
    <source>
        <dbReference type="WBParaSite" id="BXY_0069800.1"/>
    </source>
</evidence>
<dbReference type="Gene3D" id="3.40.50.1820">
    <property type="entry name" value="alpha/beta hydrolase"/>
    <property type="match status" value="1"/>
</dbReference>
<dbReference type="Proteomes" id="UP000095284">
    <property type="component" value="Unplaced"/>
</dbReference>
<dbReference type="SMR" id="A0A1I7RJ16"/>
<protein>
    <recommendedName>
        <fullName evidence="2">Lipase</fullName>
    </recommendedName>
</protein>
<reference evidence="9" key="1">
    <citation type="submission" date="2016-11" db="UniProtKB">
        <authorList>
            <consortium name="WormBaseParasite"/>
        </authorList>
    </citation>
    <scope>IDENTIFICATION</scope>
</reference>
<dbReference type="GO" id="GO:0016788">
    <property type="term" value="F:hydrolase activity, acting on ester bonds"/>
    <property type="evidence" value="ECO:0007669"/>
    <property type="project" value="InterPro"/>
</dbReference>
<dbReference type="PIRSF" id="PIRSF000862">
    <property type="entry name" value="Steryl_ester_lip"/>
    <property type="match status" value="1"/>
</dbReference>